<dbReference type="Pfam" id="PF13378">
    <property type="entry name" value="MR_MLE_C"/>
    <property type="match status" value="1"/>
</dbReference>
<feature type="binding site" evidence="2">
    <location>
        <position position="211"/>
    </location>
    <ligand>
        <name>Mg(2+)</name>
        <dbReference type="ChEBI" id="CHEBI:18420"/>
    </ligand>
</feature>
<dbReference type="InterPro" id="IPR029017">
    <property type="entry name" value="Enolase-like_N"/>
</dbReference>
<comment type="caution">
    <text evidence="4">The sequence shown here is derived from an EMBL/GenBank/DDBJ whole genome shotgun (WGS) entry which is preliminary data.</text>
</comment>
<dbReference type="InterPro" id="IPR034611">
    <property type="entry name" value="D-tartrate_dehydratase"/>
</dbReference>
<protein>
    <submittedName>
        <fullName evidence="4">Mandelate racemase</fullName>
    </submittedName>
</protein>
<dbReference type="InterPro" id="IPR029065">
    <property type="entry name" value="Enolase_C-like"/>
</dbReference>
<dbReference type="SUPFAM" id="SSF51604">
    <property type="entry name" value="Enolase C-terminal domain-like"/>
    <property type="match status" value="1"/>
</dbReference>
<dbReference type="PANTHER" id="PTHR48080:SF5">
    <property type="entry name" value="D(-)-TARTRATE DEHYDRATASE"/>
    <property type="match status" value="1"/>
</dbReference>
<accession>A0A1X2EH49</accession>
<feature type="domain" description="Mandelate racemase/muconate lactonizing enzyme C-terminal" evidence="3">
    <location>
        <begin position="161"/>
        <end position="258"/>
    </location>
</feature>
<evidence type="ECO:0000256" key="1">
    <source>
        <dbReference type="PIRSR" id="PIRSR634611-1"/>
    </source>
</evidence>
<evidence type="ECO:0000259" key="3">
    <source>
        <dbReference type="SMART" id="SM00922"/>
    </source>
</evidence>
<dbReference type="GO" id="GO:0046872">
    <property type="term" value="F:metal ion binding"/>
    <property type="evidence" value="ECO:0007669"/>
    <property type="project" value="UniProtKB-KW"/>
</dbReference>
<dbReference type="RefSeq" id="WP_085110683.1">
    <property type="nucleotide sequence ID" value="NZ_JACKSN010000101.1"/>
</dbReference>
<dbReference type="SFLD" id="SFLDG00179">
    <property type="entry name" value="mandelate_racemase"/>
    <property type="match status" value="1"/>
</dbReference>
<dbReference type="STRING" id="1798.AWC30_13335"/>
<dbReference type="SUPFAM" id="SSF54826">
    <property type="entry name" value="Enolase N-terminal domain-like"/>
    <property type="match status" value="1"/>
</dbReference>
<keyword evidence="2" id="KW-0479">Metal-binding</keyword>
<feature type="binding site" evidence="2">
    <location>
        <position position="263"/>
    </location>
    <ligand>
        <name>Mg(2+)</name>
        <dbReference type="ChEBI" id="CHEBI:18420"/>
    </ligand>
</feature>
<dbReference type="InterPro" id="IPR036849">
    <property type="entry name" value="Enolase-like_C_sf"/>
</dbReference>
<dbReference type="SFLD" id="SFLDF00118">
    <property type="entry name" value="D-tartrate_dehydratase"/>
    <property type="match status" value="1"/>
</dbReference>
<feature type="active site" description="Proton donor/acceptor" evidence="1">
    <location>
        <position position="320"/>
    </location>
</feature>
<dbReference type="Gene3D" id="3.30.390.10">
    <property type="entry name" value="Enolase-like, N-terminal domain"/>
    <property type="match status" value="1"/>
</dbReference>
<feature type="active site" description="acceptor" evidence="1">
    <location>
        <position position="182"/>
    </location>
</feature>
<dbReference type="AlphaFoldDB" id="A0A1X2EH49"/>
<dbReference type="Proteomes" id="UP000193090">
    <property type="component" value="Unassembled WGS sequence"/>
</dbReference>
<proteinExistence type="predicted"/>
<dbReference type="GO" id="GO:0047808">
    <property type="term" value="F:D(-)-tartrate dehydratase activity"/>
    <property type="evidence" value="ECO:0007669"/>
    <property type="project" value="InterPro"/>
</dbReference>
<dbReference type="OrthoDB" id="9802699at2"/>
<dbReference type="InterPro" id="IPR013342">
    <property type="entry name" value="Mandelate_racemase_C"/>
</dbReference>
<keyword evidence="5" id="KW-1185">Reference proteome</keyword>
<dbReference type="SFLD" id="SFLDS00001">
    <property type="entry name" value="Enolase"/>
    <property type="match status" value="1"/>
</dbReference>
<sequence>MRITAVVEQCVPLRGDIANALVDFSSHTVSLVAVVSDATRGGKPVVGVAFNSIGRFAQSGILRDRMIPRLLAAAPETLQNDTGGLDPGRVLACAIRNEKPGGHGDRAAAAAALELACWDLNAKLADEPAYATIARHAGREPAGSVPVYAAGGYYYPGSGGLGVLRDEMRGYLGSGYRAVKMKIGGAAQAEDLDRLEAVIDVVGDAAAVAVDANGRFDPDTALDWAQALRPYALRWFEEPGDPLDYELNRRLIEHYDGPVATGENLFSTPDVANLLRYGGMRAGRDVFQMDAGLSYGLTEYARMLDLMEAHGVDRSQAFPHGGHLINLHIVAGLGLGGCEAYPGVFQPFGGYSPDCVVADGRITPGDAPGFGLERKPGLAELIGKVSS</sequence>
<name>A0A1X2EH49_9MYCO</name>
<dbReference type="EMBL" id="LQPZ01000035">
    <property type="protein sequence ID" value="ORX01668.1"/>
    <property type="molecule type" value="Genomic_DNA"/>
</dbReference>
<dbReference type="InterPro" id="IPR034593">
    <property type="entry name" value="DgoD-like"/>
</dbReference>
<evidence type="ECO:0000313" key="5">
    <source>
        <dbReference type="Proteomes" id="UP000193090"/>
    </source>
</evidence>
<gene>
    <name evidence="4" type="ORF">AWC30_13335</name>
</gene>
<comment type="cofactor">
    <cofactor evidence="2">
        <name>Mg(2+)</name>
        <dbReference type="ChEBI" id="CHEBI:18420"/>
    </cofactor>
    <text evidence="2">Binds 1 Mg(2+) ion per subunit.</text>
</comment>
<organism evidence="4 5">
    <name type="scientific">Mycolicibacillus trivialis</name>
    <dbReference type="NCBI Taxonomy" id="1798"/>
    <lineage>
        <taxon>Bacteria</taxon>
        <taxon>Bacillati</taxon>
        <taxon>Actinomycetota</taxon>
        <taxon>Actinomycetes</taxon>
        <taxon>Mycobacteriales</taxon>
        <taxon>Mycobacteriaceae</taxon>
        <taxon>Mycolicibacillus</taxon>
    </lineage>
</organism>
<dbReference type="PANTHER" id="PTHR48080">
    <property type="entry name" value="D-GALACTONATE DEHYDRATASE-RELATED"/>
    <property type="match status" value="1"/>
</dbReference>
<feature type="binding site" evidence="2">
    <location>
        <position position="237"/>
    </location>
    <ligand>
        <name>Mg(2+)</name>
        <dbReference type="ChEBI" id="CHEBI:18420"/>
    </ligand>
</feature>
<keyword evidence="2" id="KW-0460">Magnesium</keyword>
<evidence type="ECO:0000313" key="4">
    <source>
        <dbReference type="EMBL" id="ORX01668.1"/>
    </source>
</evidence>
<dbReference type="SMART" id="SM00922">
    <property type="entry name" value="MR_MLE"/>
    <property type="match status" value="1"/>
</dbReference>
<reference evidence="4 5" key="1">
    <citation type="submission" date="2016-01" db="EMBL/GenBank/DDBJ databases">
        <title>The new phylogeny of the genus Mycobacterium.</title>
        <authorList>
            <person name="Tarcisio F."/>
            <person name="Conor M."/>
            <person name="Antonella G."/>
            <person name="Elisabetta G."/>
            <person name="Giulia F.S."/>
            <person name="Sara T."/>
            <person name="Anna F."/>
            <person name="Clotilde B."/>
            <person name="Roberto B."/>
            <person name="Veronica D.S."/>
            <person name="Fabio R."/>
            <person name="Monica P."/>
            <person name="Olivier J."/>
            <person name="Enrico T."/>
            <person name="Nicola S."/>
        </authorList>
    </citation>
    <scope>NUCLEOTIDE SEQUENCE [LARGE SCALE GENOMIC DNA]</scope>
    <source>
        <strain evidence="4 5">DSM 44153</strain>
    </source>
</reference>
<evidence type="ECO:0000256" key="2">
    <source>
        <dbReference type="PIRSR" id="PIRSR634611-3"/>
    </source>
</evidence>
<dbReference type="Gene3D" id="3.20.20.120">
    <property type="entry name" value="Enolase-like C-terminal domain"/>
    <property type="match status" value="1"/>
</dbReference>